<name>A0A1X0WAZ1_9GAMM</name>
<evidence type="ECO:0000313" key="2">
    <source>
        <dbReference type="Proteomes" id="UP000192536"/>
    </source>
</evidence>
<protein>
    <submittedName>
        <fullName evidence="1">Uncharacterized protein</fullName>
    </submittedName>
</protein>
<dbReference type="AlphaFoldDB" id="A0A1X0WAZ1"/>
<keyword evidence="2" id="KW-1185">Reference proteome</keyword>
<reference evidence="1 2" key="1">
    <citation type="journal article" date="2017" name="Int. J. Syst. Evol. Microbiol.">
        <title>Rouxiella badensis sp. nov. and Rouxiella silvae sp. nov. isolated from peat bog soil in Germany and emendation of the genus description.</title>
        <authorList>
            <person name="Le Fleche-Mateos A."/>
            <person name="Kugler J.H."/>
            <person name="Hansen S.H."/>
            <person name="Syldatk C."/>
            <person name="Hausmann R."/>
            <person name="Lomprez F."/>
            <person name="Vandenbogaert M."/>
            <person name="Manuguerra J.C."/>
            <person name="Grimont P.A."/>
        </authorList>
    </citation>
    <scope>NUCLEOTIDE SEQUENCE [LARGE SCALE GENOMIC DNA]</scope>
    <source>
        <strain evidence="1 2">DSM 100043</strain>
    </source>
</reference>
<dbReference type="EMBL" id="MRWE01000038">
    <property type="protein sequence ID" value="ORJ23946.1"/>
    <property type="molecule type" value="Genomic_DNA"/>
</dbReference>
<dbReference type="Proteomes" id="UP000192536">
    <property type="component" value="Unassembled WGS sequence"/>
</dbReference>
<accession>A0A1X0WAZ1</accession>
<organism evidence="1 2">
    <name type="scientific">Rouxiella badensis</name>
    <dbReference type="NCBI Taxonomy" id="1646377"/>
    <lineage>
        <taxon>Bacteria</taxon>
        <taxon>Pseudomonadati</taxon>
        <taxon>Pseudomonadota</taxon>
        <taxon>Gammaproteobacteria</taxon>
        <taxon>Enterobacterales</taxon>
        <taxon>Yersiniaceae</taxon>
        <taxon>Rouxiella</taxon>
    </lineage>
</organism>
<dbReference type="RefSeq" id="WP_084913105.1">
    <property type="nucleotide sequence ID" value="NZ_MRWE01000038.1"/>
</dbReference>
<comment type="caution">
    <text evidence="1">The sequence shown here is derived from an EMBL/GenBank/DDBJ whole genome shotgun (WGS) entry which is preliminary data.</text>
</comment>
<gene>
    <name evidence="1" type="ORF">BS640_18770</name>
</gene>
<proteinExistence type="predicted"/>
<sequence length="132" mass="14882">MQKHYELKYSFPSLADVQGIVKKIASRYEGLPASLSVACLIRDEAHKEISKLFNLSVEILCDQKPLTKDSVKVVQVVNKTSNVKAVRLSELDSEIKKTEDDIIQLLNEQAAIISKCFFTPNQFQPSPLRGIY</sequence>
<evidence type="ECO:0000313" key="1">
    <source>
        <dbReference type="EMBL" id="ORJ23946.1"/>
    </source>
</evidence>